<organism evidence="1 2">
    <name type="scientific">Xanthomonas phage FoX5</name>
    <dbReference type="NCBI Taxonomy" id="2723901"/>
    <lineage>
        <taxon>Viruses</taxon>
        <taxon>Duplodnaviria</taxon>
        <taxon>Heunggongvirae</taxon>
        <taxon>Uroviricota</taxon>
        <taxon>Caudoviricetes</taxon>
        <taxon>Foxunavirus</taxon>
        <taxon>Foxunavirus fox5</taxon>
    </lineage>
</organism>
<keyword evidence="2" id="KW-1185">Reference proteome</keyword>
<dbReference type="Proteomes" id="UP000671877">
    <property type="component" value="Segment"/>
</dbReference>
<protein>
    <submittedName>
        <fullName evidence="1">Uncharacterized protein</fullName>
    </submittedName>
</protein>
<name>A0A858NQU7_9CAUD</name>
<gene>
    <name evidence="1" type="ORF">XccvBFoX5_gp75c</name>
</gene>
<sequence length="111" mass="12630">MIGADRLRHIQHSTAIRSRRSERTRQSFHQAQRSITPNHVGDFLDTPGKFCIVVHVRDYTDNGARSNCSLKGIGYSHGSTHFPRNRCCVRVSGEIGTWVRKIDRSLLPTPF</sequence>
<reference evidence="1 2" key="1">
    <citation type="submission" date="2020-03" db="EMBL/GenBank/DDBJ databases">
        <title>Development of an integrated pest management strategy to control Xanthomonas campestris pv. campestris by using bacteriophages.</title>
        <authorList>
            <person name="Holtappels D."/>
            <person name="Rombouts S."/>
            <person name="Lavigne R."/>
            <person name="Wagemans J."/>
        </authorList>
    </citation>
    <scope>NUCLEOTIDE SEQUENCE [LARGE SCALE GENOMIC DNA]</scope>
</reference>
<accession>A0A858NQU7</accession>
<dbReference type="EMBL" id="MT161384">
    <property type="protein sequence ID" value="QJB22053.1"/>
    <property type="molecule type" value="Genomic_DNA"/>
</dbReference>
<evidence type="ECO:0000313" key="1">
    <source>
        <dbReference type="EMBL" id="QJB22053.1"/>
    </source>
</evidence>
<proteinExistence type="predicted"/>
<evidence type="ECO:0000313" key="2">
    <source>
        <dbReference type="Proteomes" id="UP000671877"/>
    </source>
</evidence>